<accession>A0A6I3LLH2</accession>
<dbReference type="GO" id="GO:0015891">
    <property type="term" value="P:siderophore transport"/>
    <property type="evidence" value="ECO:0007669"/>
    <property type="project" value="InterPro"/>
</dbReference>
<evidence type="ECO:0000256" key="9">
    <source>
        <dbReference type="ARBA" id="ARBA00023065"/>
    </source>
</evidence>
<reference evidence="18 19" key="1">
    <citation type="submission" date="2019-11" db="EMBL/GenBank/DDBJ databases">
        <title>Genome of Strain BIT-d1.</title>
        <authorList>
            <person name="Yang Y."/>
        </authorList>
    </citation>
    <scope>NUCLEOTIDE SEQUENCE [LARGE SCALE GENOMIC DNA]</scope>
    <source>
        <strain evidence="18 19">BIT-d1</strain>
    </source>
</reference>
<dbReference type="InterPro" id="IPR039426">
    <property type="entry name" value="TonB-dep_rcpt-like"/>
</dbReference>
<evidence type="ECO:0000256" key="15">
    <source>
        <dbReference type="RuleBase" id="RU003357"/>
    </source>
</evidence>
<dbReference type="InterPro" id="IPR000531">
    <property type="entry name" value="Beta-barrel_TonB"/>
</dbReference>
<keyword evidence="13 14" id="KW-0998">Cell outer membrane</keyword>
<evidence type="ECO:0000256" key="10">
    <source>
        <dbReference type="ARBA" id="ARBA00023077"/>
    </source>
</evidence>
<dbReference type="CDD" id="cd01347">
    <property type="entry name" value="ligand_gated_channel"/>
    <property type="match status" value="1"/>
</dbReference>
<dbReference type="PANTHER" id="PTHR32552">
    <property type="entry name" value="FERRICHROME IRON RECEPTOR-RELATED"/>
    <property type="match status" value="1"/>
</dbReference>
<evidence type="ECO:0000259" key="17">
    <source>
        <dbReference type="Pfam" id="PF07715"/>
    </source>
</evidence>
<dbReference type="Pfam" id="PF07715">
    <property type="entry name" value="Plug"/>
    <property type="match status" value="1"/>
</dbReference>
<sequence length="709" mass="79130">MKYILLSLSLGCFTYTYSQSNDSLVNHKINEVVITTTHHSSHNTSKMPLSFLETPQSYDVITQHTFETQVSTNIHDILKNATGLQRSWESTGLGIQGGEYYTLRGFALQPNLLNGLPSYTNATLDIANIEQIEVVKGPNGTLYGGNAVSYGGLINVITKKPHDTFNANVNYITGSNNLNRFAIDVNSPLSSKISFRINAAYHKENSFQDAGFKESIFVAPSVKFSLLENLKLFVDFQYKAAESAHAPMYFLSRNEMMSFDRIDLFKDNYKNSYTINDLSIKNPTLTSQVRLEYQIAQNWTSNTLISINNTRSRGYDQLFSDLNNGDEFLRFLSKVNSKTDVISLQHNLTGKFRIGNFNNTILFGLDYLSKKFDSYDGDLIDYGIISLKHQSDTAEMNKSEIDQALADINTTHNVAKTQTYGAYISNVTAFSPNLSLMLSLRIDHLKGNSSSFGKQSNYQTTLSPKFGLVYQPIKDKWAFFANYLNGFLYLDPAVTSNDDGTTKSIKPFDPEQANQFEIGTKVKLFDGKLDASISYYDITVTNKLMSDLNTLDGLKQGGKVKSKGLELSVSGQLVPGWDFISGFSHNYNKVTRSIAEDDGILGRRPEEAGPANSFHLWTNYKLQTGVLKNLSLGFGVYSTSSFNTLNRSTIGVFTLPSYTVLNTAIGYDINNLSFIFKIDNLTNRKYFTGSGTVNPQKSRSLSLSLSYSL</sequence>
<dbReference type="InterPro" id="IPR037066">
    <property type="entry name" value="Plug_dom_sf"/>
</dbReference>
<evidence type="ECO:0000313" key="19">
    <source>
        <dbReference type="Proteomes" id="UP000438760"/>
    </source>
</evidence>
<protein>
    <submittedName>
        <fullName evidence="18">TonB-dependent siderophore receptor</fullName>
    </submittedName>
</protein>
<evidence type="ECO:0000256" key="5">
    <source>
        <dbReference type="ARBA" id="ARBA00022496"/>
    </source>
</evidence>
<keyword evidence="5" id="KW-0410">Iron transport</keyword>
<evidence type="ECO:0000256" key="14">
    <source>
        <dbReference type="PROSITE-ProRule" id="PRU01360"/>
    </source>
</evidence>
<keyword evidence="19" id="KW-1185">Reference proteome</keyword>
<organism evidence="18 19">
    <name type="scientific">Myroides albus</name>
    <dbReference type="NCBI Taxonomy" id="2562892"/>
    <lineage>
        <taxon>Bacteria</taxon>
        <taxon>Pseudomonadati</taxon>
        <taxon>Bacteroidota</taxon>
        <taxon>Flavobacteriia</taxon>
        <taxon>Flavobacteriales</taxon>
        <taxon>Flavobacteriaceae</taxon>
        <taxon>Myroides</taxon>
    </lineage>
</organism>
<keyword evidence="11 14" id="KW-0472">Membrane</keyword>
<dbReference type="PANTHER" id="PTHR32552:SF68">
    <property type="entry name" value="FERRICHROME OUTER MEMBRANE TRANSPORTER_PHAGE RECEPTOR"/>
    <property type="match status" value="1"/>
</dbReference>
<comment type="similarity">
    <text evidence="2 14 15">Belongs to the TonB-dependent receptor family.</text>
</comment>
<evidence type="ECO:0000256" key="1">
    <source>
        <dbReference type="ARBA" id="ARBA00004571"/>
    </source>
</evidence>
<feature type="domain" description="TonB-dependent receptor-like beta-barrel" evidence="16">
    <location>
        <begin position="269"/>
        <end position="681"/>
    </location>
</feature>
<dbReference type="OrthoDB" id="9775095at2"/>
<evidence type="ECO:0000256" key="6">
    <source>
        <dbReference type="ARBA" id="ARBA00022692"/>
    </source>
</evidence>
<dbReference type="PROSITE" id="PS52016">
    <property type="entry name" value="TONB_DEPENDENT_REC_3"/>
    <property type="match status" value="1"/>
</dbReference>
<dbReference type="Pfam" id="PF00593">
    <property type="entry name" value="TonB_dep_Rec_b-barrel"/>
    <property type="match status" value="1"/>
</dbReference>
<evidence type="ECO:0000313" key="18">
    <source>
        <dbReference type="EMBL" id="MTG97381.1"/>
    </source>
</evidence>
<dbReference type="NCBIfam" id="TIGR01783">
    <property type="entry name" value="TonB-siderophor"/>
    <property type="match status" value="1"/>
</dbReference>
<dbReference type="InterPro" id="IPR036942">
    <property type="entry name" value="Beta-barrel_TonB_sf"/>
</dbReference>
<dbReference type="InterPro" id="IPR010105">
    <property type="entry name" value="TonB_sidphr_rcpt"/>
</dbReference>
<keyword evidence="12 18" id="KW-0675">Receptor</keyword>
<dbReference type="GO" id="GO:0038023">
    <property type="term" value="F:signaling receptor activity"/>
    <property type="evidence" value="ECO:0007669"/>
    <property type="project" value="InterPro"/>
</dbReference>
<evidence type="ECO:0000256" key="13">
    <source>
        <dbReference type="ARBA" id="ARBA00023237"/>
    </source>
</evidence>
<keyword evidence="3 14" id="KW-0813">Transport</keyword>
<comment type="subcellular location">
    <subcellularLocation>
        <location evidence="1 14">Cell outer membrane</location>
        <topology evidence="1 14">Multi-pass membrane protein</topology>
    </subcellularLocation>
</comment>
<dbReference type="Gene3D" id="2.170.130.10">
    <property type="entry name" value="TonB-dependent receptor, plug domain"/>
    <property type="match status" value="1"/>
</dbReference>
<dbReference type="GO" id="GO:0009279">
    <property type="term" value="C:cell outer membrane"/>
    <property type="evidence" value="ECO:0007669"/>
    <property type="project" value="UniProtKB-SubCell"/>
</dbReference>
<evidence type="ECO:0000256" key="7">
    <source>
        <dbReference type="ARBA" id="ARBA00022729"/>
    </source>
</evidence>
<evidence type="ECO:0000256" key="2">
    <source>
        <dbReference type="ARBA" id="ARBA00009810"/>
    </source>
</evidence>
<keyword evidence="9" id="KW-0406">Ion transport</keyword>
<evidence type="ECO:0000259" key="16">
    <source>
        <dbReference type="Pfam" id="PF00593"/>
    </source>
</evidence>
<evidence type="ECO:0000256" key="8">
    <source>
        <dbReference type="ARBA" id="ARBA00023004"/>
    </source>
</evidence>
<evidence type="ECO:0000256" key="3">
    <source>
        <dbReference type="ARBA" id="ARBA00022448"/>
    </source>
</evidence>
<dbReference type="Proteomes" id="UP000438760">
    <property type="component" value="Unassembled WGS sequence"/>
</dbReference>
<dbReference type="Gene3D" id="2.40.170.20">
    <property type="entry name" value="TonB-dependent receptor, beta-barrel domain"/>
    <property type="match status" value="1"/>
</dbReference>
<evidence type="ECO:0000256" key="11">
    <source>
        <dbReference type="ARBA" id="ARBA00023136"/>
    </source>
</evidence>
<keyword evidence="8" id="KW-0408">Iron</keyword>
<dbReference type="EMBL" id="WMJX01000006">
    <property type="protein sequence ID" value="MTG97381.1"/>
    <property type="molecule type" value="Genomic_DNA"/>
</dbReference>
<feature type="domain" description="TonB-dependent receptor plug" evidence="17">
    <location>
        <begin position="53"/>
        <end position="148"/>
    </location>
</feature>
<evidence type="ECO:0000256" key="12">
    <source>
        <dbReference type="ARBA" id="ARBA00023170"/>
    </source>
</evidence>
<gene>
    <name evidence="18" type="ORF">GJV76_04405</name>
</gene>
<keyword evidence="7" id="KW-0732">Signal</keyword>
<keyword evidence="6 14" id="KW-0812">Transmembrane</keyword>
<evidence type="ECO:0000256" key="4">
    <source>
        <dbReference type="ARBA" id="ARBA00022452"/>
    </source>
</evidence>
<dbReference type="SUPFAM" id="SSF56935">
    <property type="entry name" value="Porins"/>
    <property type="match status" value="1"/>
</dbReference>
<proteinExistence type="inferred from homology"/>
<keyword evidence="4 14" id="KW-1134">Transmembrane beta strand</keyword>
<keyword evidence="10 15" id="KW-0798">TonB box</keyword>
<name>A0A6I3LLH2_9FLAO</name>
<dbReference type="RefSeq" id="WP_155091429.1">
    <property type="nucleotide sequence ID" value="NZ_CP102754.1"/>
</dbReference>
<dbReference type="InterPro" id="IPR012910">
    <property type="entry name" value="Plug_dom"/>
</dbReference>
<dbReference type="AlphaFoldDB" id="A0A6I3LLH2"/>
<comment type="caution">
    <text evidence="18">The sequence shown here is derived from an EMBL/GenBank/DDBJ whole genome shotgun (WGS) entry which is preliminary data.</text>
</comment>
<dbReference type="GO" id="GO:0015344">
    <property type="term" value="F:siderophore uptake transmembrane transporter activity"/>
    <property type="evidence" value="ECO:0007669"/>
    <property type="project" value="TreeGrafter"/>
</dbReference>